<keyword evidence="3" id="KW-1185">Reference proteome</keyword>
<accession>A0A0C3KQD9</accession>
<evidence type="ECO:0000256" key="1">
    <source>
        <dbReference type="ARBA" id="ARBA00022679"/>
    </source>
</evidence>
<reference evidence="3" key="2">
    <citation type="submission" date="2015-01" db="EMBL/GenBank/DDBJ databases">
        <title>Evolutionary Origins and Diversification of the Mycorrhizal Mutualists.</title>
        <authorList>
            <consortium name="DOE Joint Genome Institute"/>
            <consortium name="Mycorrhizal Genomics Consortium"/>
            <person name="Kohler A."/>
            <person name="Kuo A."/>
            <person name="Nagy L.G."/>
            <person name="Floudas D."/>
            <person name="Copeland A."/>
            <person name="Barry K.W."/>
            <person name="Cichocki N."/>
            <person name="Veneault-Fourrey C."/>
            <person name="LaButti K."/>
            <person name="Lindquist E.A."/>
            <person name="Lipzen A."/>
            <person name="Lundell T."/>
            <person name="Morin E."/>
            <person name="Murat C."/>
            <person name="Riley R."/>
            <person name="Ohm R."/>
            <person name="Sun H."/>
            <person name="Tunlid A."/>
            <person name="Henrissat B."/>
            <person name="Grigoriev I.V."/>
            <person name="Hibbett D.S."/>
            <person name="Martin F."/>
        </authorList>
    </citation>
    <scope>NUCLEOTIDE SEQUENCE [LARGE SCALE GENOMIC DNA]</scope>
    <source>
        <strain evidence="3">MUT 4182</strain>
    </source>
</reference>
<evidence type="ECO:0000313" key="3">
    <source>
        <dbReference type="Proteomes" id="UP000054248"/>
    </source>
</evidence>
<dbReference type="Gene3D" id="3.10.129.10">
    <property type="entry name" value="Hotdog Thioesterase"/>
    <property type="match status" value="1"/>
</dbReference>
<dbReference type="PANTHER" id="PTHR10982:SF21">
    <property type="entry name" value="FATTY ACID SYNTHASE SUBUNIT BETA"/>
    <property type="match status" value="1"/>
</dbReference>
<dbReference type="OrthoDB" id="3001637at2759"/>
<dbReference type="STRING" id="1051891.A0A0C3KQD9"/>
<dbReference type="InterPro" id="IPR050830">
    <property type="entry name" value="Fungal_FAS"/>
</dbReference>
<sequence length="130" mass="14317">VNAPMDFAIGTSWQVRYHESYFPAGVDDDLLKPVHLSNGFEMVPNTCPLTAGDVCTSKPRAVSIINVDSGKSVKVKWPCIADGQPTIETTYPSFDTDPTQHLRIVDTVPYAVDINSFADIAVLEDKEWCN</sequence>
<name>A0A0C3KQD9_9AGAM</name>
<feature type="non-terminal residue" evidence="2">
    <location>
        <position position="1"/>
    </location>
</feature>
<dbReference type="PANTHER" id="PTHR10982">
    <property type="entry name" value="MALONYL COA-ACYL CARRIER PROTEIN TRANSACYLASE"/>
    <property type="match status" value="1"/>
</dbReference>
<keyword evidence="1" id="KW-0808">Transferase</keyword>
<evidence type="ECO:0000313" key="2">
    <source>
        <dbReference type="EMBL" id="KIO23603.1"/>
    </source>
</evidence>
<proteinExistence type="predicted"/>
<protein>
    <submittedName>
        <fullName evidence="2">Uncharacterized protein</fullName>
    </submittedName>
</protein>
<organism evidence="2 3">
    <name type="scientific">Tulasnella calospora MUT 4182</name>
    <dbReference type="NCBI Taxonomy" id="1051891"/>
    <lineage>
        <taxon>Eukaryota</taxon>
        <taxon>Fungi</taxon>
        <taxon>Dikarya</taxon>
        <taxon>Basidiomycota</taxon>
        <taxon>Agaricomycotina</taxon>
        <taxon>Agaricomycetes</taxon>
        <taxon>Cantharellales</taxon>
        <taxon>Tulasnellaceae</taxon>
        <taxon>Tulasnella</taxon>
    </lineage>
</organism>
<dbReference type="AlphaFoldDB" id="A0A0C3KQD9"/>
<reference evidence="2 3" key="1">
    <citation type="submission" date="2014-04" db="EMBL/GenBank/DDBJ databases">
        <authorList>
            <consortium name="DOE Joint Genome Institute"/>
            <person name="Kuo A."/>
            <person name="Girlanda M."/>
            <person name="Perotto S."/>
            <person name="Kohler A."/>
            <person name="Nagy L.G."/>
            <person name="Floudas D."/>
            <person name="Copeland A."/>
            <person name="Barry K.W."/>
            <person name="Cichocki N."/>
            <person name="Veneault-Fourrey C."/>
            <person name="LaButti K."/>
            <person name="Lindquist E.A."/>
            <person name="Lipzen A."/>
            <person name="Lundell T."/>
            <person name="Morin E."/>
            <person name="Murat C."/>
            <person name="Sun H."/>
            <person name="Tunlid A."/>
            <person name="Henrissat B."/>
            <person name="Grigoriev I.V."/>
            <person name="Hibbett D.S."/>
            <person name="Martin F."/>
            <person name="Nordberg H.P."/>
            <person name="Cantor M.N."/>
            <person name="Hua S.X."/>
        </authorList>
    </citation>
    <scope>NUCLEOTIDE SEQUENCE [LARGE SCALE GENOMIC DNA]</scope>
    <source>
        <strain evidence="2 3">MUT 4182</strain>
    </source>
</reference>
<dbReference type="GO" id="GO:0016740">
    <property type="term" value="F:transferase activity"/>
    <property type="evidence" value="ECO:0007669"/>
    <property type="project" value="UniProtKB-KW"/>
</dbReference>
<gene>
    <name evidence="2" type="ORF">M407DRAFT_77868</name>
</gene>
<dbReference type="Proteomes" id="UP000054248">
    <property type="component" value="Unassembled WGS sequence"/>
</dbReference>
<dbReference type="EMBL" id="KN823080">
    <property type="protein sequence ID" value="KIO23603.1"/>
    <property type="molecule type" value="Genomic_DNA"/>
</dbReference>
<dbReference type="HOGENOM" id="CLU_1943278_0_0_1"/>